<dbReference type="Pfam" id="PF03133">
    <property type="entry name" value="TTL"/>
    <property type="match status" value="1"/>
</dbReference>
<sequence>MTTNLRALVHLDEPYTQQCVVRALESSDLNLTVSTNVEEDEADREHTNPFIHVQWLEYELIDWNHMHQASTQTMANAYCIRKGLIRKSQFAYNVAKYLSKHPDSVLRQAIPETWQFELDHVDYFEEAMNEVFEVERDLLANEEATTTQRHLFIIKPSLANKAAGIQVFDSLDQLRGIFTTDSDSEEEDDDDDFDSDQEDVTQVREWVIQRYIDRPLLVNQRKFHVRAYVLAVNNIQVYLYRDMLALFAMKDYTLDNLSDTLIHLTNTCIQTDHDDFDEQDSVRLFWELDQCGVAKQDLENVFEKMQAVLKDVFDACASEMTTFQALPNAFELFGVDFMIDQDLNVYFLETNAVSPSYLLHSCHVLTSFLLFLQFPDFKQTGKRLQSVIQDLFNATTKTAIEPFFGLDTQPDERLVKVYDRQLLSL</sequence>
<dbReference type="AlphaFoldDB" id="A0A163MCH9"/>
<protein>
    <recommendedName>
        <fullName evidence="3">Tubulin-tyrosine ligase</fullName>
    </recommendedName>
</protein>
<dbReference type="InterPro" id="IPR027746">
    <property type="entry name" value="TTL"/>
</dbReference>
<evidence type="ECO:0008006" key="3">
    <source>
        <dbReference type="Google" id="ProtNLM"/>
    </source>
</evidence>
<name>A0A163MCH9_ABSGL</name>
<accession>A0A163MCH9</accession>
<evidence type="ECO:0000313" key="1">
    <source>
        <dbReference type="EMBL" id="SAM03469.1"/>
    </source>
</evidence>
<organism evidence="1">
    <name type="scientific">Absidia glauca</name>
    <name type="common">Pin mould</name>
    <dbReference type="NCBI Taxonomy" id="4829"/>
    <lineage>
        <taxon>Eukaryota</taxon>
        <taxon>Fungi</taxon>
        <taxon>Fungi incertae sedis</taxon>
        <taxon>Mucoromycota</taxon>
        <taxon>Mucoromycotina</taxon>
        <taxon>Mucoromycetes</taxon>
        <taxon>Mucorales</taxon>
        <taxon>Cunninghamellaceae</taxon>
        <taxon>Absidia</taxon>
    </lineage>
</organism>
<evidence type="ECO:0000313" key="2">
    <source>
        <dbReference type="Proteomes" id="UP000078561"/>
    </source>
</evidence>
<proteinExistence type="predicted"/>
<dbReference type="FunCoup" id="A0A163MCH9">
    <property type="interactions" value="17"/>
</dbReference>
<dbReference type="OMA" id="LARKDHM"/>
<dbReference type="EMBL" id="LT554202">
    <property type="protein sequence ID" value="SAM03469.1"/>
    <property type="molecule type" value="Genomic_DNA"/>
</dbReference>
<dbReference type="PROSITE" id="PS51221">
    <property type="entry name" value="TTL"/>
    <property type="match status" value="1"/>
</dbReference>
<dbReference type="PANTHER" id="PTHR47551:SF1">
    <property type="entry name" value="TUBULIN--TYROSINE LIGASE PBY1-RELATED"/>
    <property type="match status" value="1"/>
</dbReference>
<dbReference type="Gene3D" id="3.30.470.20">
    <property type="entry name" value="ATP-grasp fold, B domain"/>
    <property type="match status" value="1"/>
</dbReference>
<dbReference type="InParanoid" id="A0A163MCH9"/>
<dbReference type="InterPro" id="IPR004344">
    <property type="entry name" value="TTL/TTLL_fam"/>
</dbReference>
<dbReference type="STRING" id="4829.A0A163MCH9"/>
<gene>
    <name evidence="1" type="primary">ABSGL_09310.1 scaffold 11175</name>
</gene>
<dbReference type="SUPFAM" id="SSF56059">
    <property type="entry name" value="Glutathione synthetase ATP-binding domain-like"/>
    <property type="match status" value="1"/>
</dbReference>
<dbReference type="Proteomes" id="UP000078561">
    <property type="component" value="Unassembled WGS sequence"/>
</dbReference>
<keyword evidence="2" id="KW-1185">Reference proteome</keyword>
<dbReference type="GO" id="GO:0000932">
    <property type="term" value="C:P-body"/>
    <property type="evidence" value="ECO:0007669"/>
    <property type="project" value="TreeGrafter"/>
</dbReference>
<dbReference type="OrthoDB" id="202825at2759"/>
<dbReference type="PANTHER" id="PTHR47551">
    <property type="entry name" value="TUBULIN--TYROSINE LIGASE PBY1-RELATED"/>
    <property type="match status" value="1"/>
</dbReference>
<reference evidence="1" key="1">
    <citation type="submission" date="2016-04" db="EMBL/GenBank/DDBJ databases">
        <authorList>
            <person name="Evans L.H."/>
            <person name="Alamgir A."/>
            <person name="Owens N."/>
            <person name="Weber N.D."/>
            <person name="Virtaneva K."/>
            <person name="Barbian K."/>
            <person name="Babar A."/>
            <person name="Rosenke K."/>
        </authorList>
    </citation>
    <scope>NUCLEOTIDE SEQUENCE [LARGE SCALE GENOMIC DNA]</scope>
    <source>
        <strain evidence="1">CBS 101.48</strain>
    </source>
</reference>